<dbReference type="GO" id="GO:0005506">
    <property type="term" value="F:iron ion binding"/>
    <property type="evidence" value="ECO:0007669"/>
    <property type="project" value="InterPro"/>
</dbReference>
<sequence length="471" mass="53712">MIPALLKNNGRLHDYATEVVEQSGGTFLLKGPWFANMDMMITSDPANANYMLAKNFPNFSKSPEFKEIFDILGDGIFAAEYESWESQRKAIKALMMQPRFQELVATTSWNKVETGLIPIMELVSETGMEVDLQELFQRFAFDCSCILVLGHDPISLCMELPHLPHEKAFADIEEAMLSRHIIPQVIWKLQRWLQVGKERKLKEGIENIDRFLSQCISMKQPNDTVAMDPAGRENFDVLSSYMRAVEGNGDDASNIPQEFWRDYLLNLIFAGKDTISATLSWFFWLLATHPAEEEKIRQEICTNFQMMSSHVGNWKFTNVEELRKLIYLHAALCETLRLFPPVAIQHKAPIKHDILPSGHCMKPNTKTILLFYSMGRMKSIWGEDCLQFKPGRWISESGRIRNEPSYKFTAFNAGPRSCLGKEMSFTQMKIVAAAIISSFKIEVAEGHPICPSASVVLHMKHGLKVKISNYE</sequence>
<protein>
    <submittedName>
        <fullName evidence="9">Alkane hydroxylase MAH1</fullName>
    </submittedName>
</protein>
<reference evidence="9" key="2">
    <citation type="journal article" date="2024" name="Plant">
        <title>Genomic evolution and insights into agronomic trait innovations of Sesamum species.</title>
        <authorList>
            <person name="Miao H."/>
            <person name="Wang L."/>
            <person name="Qu L."/>
            <person name="Liu H."/>
            <person name="Sun Y."/>
            <person name="Le M."/>
            <person name="Wang Q."/>
            <person name="Wei S."/>
            <person name="Zheng Y."/>
            <person name="Lin W."/>
            <person name="Duan Y."/>
            <person name="Cao H."/>
            <person name="Xiong S."/>
            <person name="Wang X."/>
            <person name="Wei L."/>
            <person name="Li C."/>
            <person name="Ma Q."/>
            <person name="Ju M."/>
            <person name="Zhao R."/>
            <person name="Li G."/>
            <person name="Mu C."/>
            <person name="Tian Q."/>
            <person name="Mei H."/>
            <person name="Zhang T."/>
            <person name="Gao T."/>
            <person name="Zhang H."/>
        </authorList>
    </citation>
    <scope>NUCLEOTIDE SEQUENCE</scope>
    <source>
        <strain evidence="9">3651</strain>
    </source>
</reference>
<dbReference type="SUPFAM" id="SSF48264">
    <property type="entry name" value="Cytochrome P450"/>
    <property type="match status" value="1"/>
</dbReference>
<evidence type="ECO:0000256" key="8">
    <source>
        <dbReference type="RuleBase" id="RU000461"/>
    </source>
</evidence>
<keyword evidence="8" id="KW-0503">Monooxygenase</keyword>
<dbReference type="Proteomes" id="UP001293254">
    <property type="component" value="Unassembled WGS sequence"/>
</dbReference>
<evidence type="ECO:0000256" key="4">
    <source>
        <dbReference type="ARBA" id="ARBA00022723"/>
    </source>
</evidence>
<keyword evidence="7 8" id="KW-0349">Heme</keyword>
<dbReference type="GO" id="GO:0006629">
    <property type="term" value="P:lipid metabolic process"/>
    <property type="evidence" value="ECO:0007669"/>
    <property type="project" value="UniProtKB-ARBA"/>
</dbReference>
<dbReference type="AlphaFoldDB" id="A0AAE1Z077"/>
<name>A0AAE1Z077_9LAMI</name>
<dbReference type="EMBL" id="JACGWO010000001">
    <property type="protein sequence ID" value="KAK4439571.1"/>
    <property type="molecule type" value="Genomic_DNA"/>
</dbReference>
<keyword evidence="10" id="KW-1185">Reference proteome</keyword>
<dbReference type="PRINTS" id="PR00385">
    <property type="entry name" value="P450"/>
</dbReference>
<dbReference type="InterPro" id="IPR017972">
    <property type="entry name" value="Cyt_P450_CS"/>
</dbReference>
<comment type="cofactor">
    <cofactor evidence="1 7">
        <name>heme</name>
        <dbReference type="ChEBI" id="CHEBI:30413"/>
    </cofactor>
</comment>
<dbReference type="PANTHER" id="PTHR24296">
    <property type="entry name" value="CYTOCHROME P450"/>
    <property type="match status" value="1"/>
</dbReference>
<keyword evidence="4 7" id="KW-0479">Metal-binding</keyword>
<organism evidence="9 10">
    <name type="scientific">Sesamum alatum</name>
    <dbReference type="NCBI Taxonomy" id="300844"/>
    <lineage>
        <taxon>Eukaryota</taxon>
        <taxon>Viridiplantae</taxon>
        <taxon>Streptophyta</taxon>
        <taxon>Embryophyta</taxon>
        <taxon>Tracheophyta</taxon>
        <taxon>Spermatophyta</taxon>
        <taxon>Magnoliopsida</taxon>
        <taxon>eudicotyledons</taxon>
        <taxon>Gunneridae</taxon>
        <taxon>Pentapetalae</taxon>
        <taxon>asterids</taxon>
        <taxon>lamiids</taxon>
        <taxon>Lamiales</taxon>
        <taxon>Pedaliaceae</taxon>
        <taxon>Sesamum</taxon>
    </lineage>
</organism>
<evidence type="ECO:0000313" key="9">
    <source>
        <dbReference type="EMBL" id="KAK4439571.1"/>
    </source>
</evidence>
<dbReference type="InterPro" id="IPR036396">
    <property type="entry name" value="Cyt_P450_sf"/>
</dbReference>
<gene>
    <name evidence="9" type="ORF">Salat_0292000</name>
</gene>
<comment type="subcellular location">
    <subcellularLocation>
        <location evidence="2">Membrane</location>
        <topology evidence="2">Single-pass membrane protein</topology>
    </subcellularLocation>
</comment>
<evidence type="ECO:0000256" key="6">
    <source>
        <dbReference type="ARBA" id="ARBA00023004"/>
    </source>
</evidence>
<comment type="similarity">
    <text evidence="3 8">Belongs to the cytochrome P450 family.</text>
</comment>
<dbReference type="GO" id="GO:0016705">
    <property type="term" value="F:oxidoreductase activity, acting on paired donors, with incorporation or reduction of molecular oxygen"/>
    <property type="evidence" value="ECO:0007669"/>
    <property type="project" value="InterPro"/>
</dbReference>
<evidence type="ECO:0000256" key="3">
    <source>
        <dbReference type="ARBA" id="ARBA00010617"/>
    </source>
</evidence>
<dbReference type="GO" id="GO:0020037">
    <property type="term" value="F:heme binding"/>
    <property type="evidence" value="ECO:0007669"/>
    <property type="project" value="InterPro"/>
</dbReference>
<dbReference type="InterPro" id="IPR001128">
    <property type="entry name" value="Cyt_P450"/>
</dbReference>
<dbReference type="GO" id="GO:0016020">
    <property type="term" value="C:membrane"/>
    <property type="evidence" value="ECO:0007669"/>
    <property type="project" value="UniProtKB-SubCell"/>
</dbReference>
<evidence type="ECO:0000313" key="10">
    <source>
        <dbReference type="Proteomes" id="UP001293254"/>
    </source>
</evidence>
<dbReference type="Gene3D" id="1.10.630.10">
    <property type="entry name" value="Cytochrome P450"/>
    <property type="match status" value="1"/>
</dbReference>
<dbReference type="InterPro" id="IPR002401">
    <property type="entry name" value="Cyt_P450_E_grp-I"/>
</dbReference>
<reference evidence="9" key="1">
    <citation type="submission" date="2020-06" db="EMBL/GenBank/DDBJ databases">
        <authorList>
            <person name="Li T."/>
            <person name="Hu X."/>
            <person name="Zhang T."/>
            <person name="Song X."/>
            <person name="Zhang H."/>
            <person name="Dai N."/>
            <person name="Sheng W."/>
            <person name="Hou X."/>
            <person name="Wei L."/>
        </authorList>
    </citation>
    <scope>NUCLEOTIDE SEQUENCE</scope>
    <source>
        <strain evidence="9">3651</strain>
        <tissue evidence="9">Leaf</tissue>
    </source>
</reference>
<keyword evidence="6 7" id="KW-0408">Iron</keyword>
<proteinExistence type="inferred from homology"/>
<evidence type="ECO:0000256" key="5">
    <source>
        <dbReference type="ARBA" id="ARBA00023002"/>
    </source>
</evidence>
<comment type="caution">
    <text evidence="9">The sequence shown here is derived from an EMBL/GenBank/DDBJ whole genome shotgun (WGS) entry which is preliminary data.</text>
</comment>
<dbReference type="PRINTS" id="PR00463">
    <property type="entry name" value="EP450I"/>
</dbReference>
<accession>A0AAE1Z077</accession>
<dbReference type="Pfam" id="PF00067">
    <property type="entry name" value="p450"/>
    <property type="match status" value="1"/>
</dbReference>
<dbReference type="GO" id="GO:0004497">
    <property type="term" value="F:monooxygenase activity"/>
    <property type="evidence" value="ECO:0007669"/>
    <property type="project" value="UniProtKB-KW"/>
</dbReference>
<dbReference type="PROSITE" id="PS00086">
    <property type="entry name" value="CYTOCHROME_P450"/>
    <property type="match status" value="1"/>
</dbReference>
<keyword evidence="5 8" id="KW-0560">Oxidoreductase</keyword>
<dbReference type="CDD" id="cd11064">
    <property type="entry name" value="CYP86A"/>
    <property type="match status" value="1"/>
</dbReference>
<feature type="binding site" description="axial binding residue" evidence="7">
    <location>
        <position position="418"/>
    </location>
    <ligand>
        <name>heme</name>
        <dbReference type="ChEBI" id="CHEBI:30413"/>
    </ligand>
    <ligandPart>
        <name>Fe</name>
        <dbReference type="ChEBI" id="CHEBI:18248"/>
    </ligandPart>
</feature>
<evidence type="ECO:0000256" key="2">
    <source>
        <dbReference type="ARBA" id="ARBA00004167"/>
    </source>
</evidence>
<evidence type="ECO:0000256" key="7">
    <source>
        <dbReference type="PIRSR" id="PIRSR602401-1"/>
    </source>
</evidence>
<evidence type="ECO:0000256" key="1">
    <source>
        <dbReference type="ARBA" id="ARBA00001971"/>
    </source>
</evidence>